<name>A0A816RMW1_9BILA</name>
<gene>
    <name evidence="1" type="ORF">MBJ925_LOCUS17542</name>
</gene>
<evidence type="ECO:0000313" key="2">
    <source>
        <dbReference type="Proteomes" id="UP000663824"/>
    </source>
</evidence>
<sequence>VDKKNELTVLGNVECFGTENRVENVTTSNMTATVVPIMQFANSDIQVLNVVHEHPAVKSLGNTPVKSSSSSHKKESLIHDDPAAISMLLVILWRFWFMFRIASL</sequence>
<reference evidence="1" key="1">
    <citation type="submission" date="2021-02" db="EMBL/GenBank/DDBJ databases">
        <authorList>
            <person name="Nowell W R."/>
        </authorList>
    </citation>
    <scope>NUCLEOTIDE SEQUENCE</scope>
</reference>
<protein>
    <submittedName>
        <fullName evidence="1">Uncharacterized protein</fullName>
    </submittedName>
</protein>
<dbReference type="Gene3D" id="2.30.30.100">
    <property type="match status" value="1"/>
</dbReference>
<dbReference type="EMBL" id="CAJNRE010008768">
    <property type="protein sequence ID" value="CAF2075826.1"/>
    <property type="molecule type" value="Genomic_DNA"/>
</dbReference>
<feature type="non-terminal residue" evidence="1">
    <location>
        <position position="1"/>
    </location>
</feature>
<evidence type="ECO:0000313" key="1">
    <source>
        <dbReference type="EMBL" id="CAF2075826.1"/>
    </source>
</evidence>
<organism evidence="1 2">
    <name type="scientific">Rotaria magnacalcarata</name>
    <dbReference type="NCBI Taxonomy" id="392030"/>
    <lineage>
        <taxon>Eukaryota</taxon>
        <taxon>Metazoa</taxon>
        <taxon>Spiralia</taxon>
        <taxon>Gnathifera</taxon>
        <taxon>Rotifera</taxon>
        <taxon>Eurotatoria</taxon>
        <taxon>Bdelloidea</taxon>
        <taxon>Philodinida</taxon>
        <taxon>Philodinidae</taxon>
        <taxon>Rotaria</taxon>
    </lineage>
</organism>
<proteinExistence type="predicted"/>
<comment type="caution">
    <text evidence="1">The sequence shown here is derived from an EMBL/GenBank/DDBJ whole genome shotgun (WGS) entry which is preliminary data.</text>
</comment>
<dbReference type="Proteomes" id="UP000663824">
    <property type="component" value="Unassembled WGS sequence"/>
</dbReference>
<dbReference type="AlphaFoldDB" id="A0A816RMW1"/>
<accession>A0A816RMW1</accession>